<dbReference type="GO" id="GO:0008422">
    <property type="term" value="F:beta-glucosidase activity"/>
    <property type="evidence" value="ECO:0007669"/>
    <property type="project" value="TreeGrafter"/>
</dbReference>
<dbReference type="Pfam" id="PF00150">
    <property type="entry name" value="Cellulase"/>
    <property type="match status" value="1"/>
</dbReference>
<dbReference type="PANTHER" id="PTHR31297:SF41">
    <property type="entry name" value="ENDOGLUCANASE, PUTATIVE (AFU_ORTHOLOGUE AFUA_5G01830)-RELATED"/>
    <property type="match status" value="1"/>
</dbReference>
<dbReference type="GO" id="GO:0009986">
    <property type="term" value="C:cell surface"/>
    <property type="evidence" value="ECO:0007669"/>
    <property type="project" value="TreeGrafter"/>
</dbReference>
<dbReference type="Pfam" id="PF03422">
    <property type="entry name" value="CBM_6"/>
    <property type="match status" value="1"/>
</dbReference>
<evidence type="ECO:0000256" key="2">
    <source>
        <dbReference type="ARBA" id="ARBA00022729"/>
    </source>
</evidence>
<keyword evidence="7" id="KW-0624">Polysaccharide degradation</keyword>
<dbReference type="RefSeq" id="WP_234994575.1">
    <property type="nucleotide sequence ID" value="NZ_FQUQ01000004.1"/>
</dbReference>
<dbReference type="Gene3D" id="3.20.20.80">
    <property type="entry name" value="Glycosidases"/>
    <property type="match status" value="1"/>
</dbReference>
<name>A0A1M5HBP6_9SPHI</name>
<evidence type="ECO:0000259" key="9">
    <source>
        <dbReference type="PROSITE" id="PS51175"/>
    </source>
</evidence>
<keyword evidence="6 8" id="KW-0326">Glycosidase</keyword>
<dbReference type="STRING" id="288992.SAMN04488522_104590"/>
<dbReference type="EMBL" id="FQUQ01000004">
    <property type="protein sequence ID" value="SHG13308.1"/>
    <property type="molecule type" value="Genomic_DNA"/>
</dbReference>
<evidence type="ECO:0000256" key="7">
    <source>
        <dbReference type="ARBA" id="ARBA00023326"/>
    </source>
</evidence>
<dbReference type="SUPFAM" id="SSF51445">
    <property type="entry name" value="(Trans)glycosidases"/>
    <property type="match status" value="1"/>
</dbReference>
<dbReference type="AlphaFoldDB" id="A0A1M5HBP6"/>
<dbReference type="InterPro" id="IPR005084">
    <property type="entry name" value="CBM6"/>
</dbReference>
<keyword evidence="5" id="KW-0119">Carbohydrate metabolism</keyword>
<evidence type="ECO:0000313" key="10">
    <source>
        <dbReference type="EMBL" id="SHG13308.1"/>
    </source>
</evidence>
<gene>
    <name evidence="10" type="ORF">SAMN04488522_104590</name>
</gene>
<comment type="similarity">
    <text evidence="1 8">Belongs to the glycosyl hydrolase 5 (cellulase A) family.</text>
</comment>
<dbReference type="SMART" id="SM00606">
    <property type="entry name" value="CBD_IV"/>
    <property type="match status" value="1"/>
</dbReference>
<evidence type="ECO:0000256" key="5">
    <source>
        <dbReference type="ARBA" id="ARBA00023277"/>
    </source>
</evidence>
<evidence type="ECO:0000256" key="3">
    <source>
        <dbReference type="ARBA" id="ARBA00022801"/>
    </source>
</evidence>
<evidence type="ECO:0000256" key="6">
    <source>
        <dbReference type="ARBA" id="ARBA00023295"/>
    </source>
</evidence>
<dbReference type="Gene3D" id="2.60.120.260">
    <property type="entry name" value="Galactose-binding domain-like"/>
    <property type="match status" value="1"/>
</dbReference>
<evidence type="ECO:0000256" key="8">
    <source>
        <dbReference type="RuleBase" id="RU361153"/>
    </source>
</evidence>
<dbReference type="InterPro" id="IPR050386">
    <property type="entry name" value="Glycosyl_hydrolase_5"/>
</dbReference>
<dbReference type="InterPro" id="IPR001547">
    <property type="entry name" value="Glyco_hydro_5"/>
</dbReference>
<keyword evidence="2" id="KW-0732">Signal</keyword>
<evidence type="ECO:0000313" key="11">
    <source>
        <dbReference type="Proteomes" id="UP000184287"/>
    </source>
</evidence>
<dbReference type="SUPFAM" id="SSF49785">
    <property type="entry name" value="Galactose-binding domain-like"/>
    <property type="match status" value="1"/>
</dbReference>
<accession>A0A1M5HBP6</accession>
<dbReference type="InterPro" id="IPR017853">
    <property type="entry name" value="GH"/>
</dbReference>
<dbReference type="Proteomes" id="UP000184287">
    <property type="component" value="Unassembled WGS sequence"/>
</dbReference>
<dbReference type="GO" id="GO:0005576">
    <property type="term" value="C:extracellular region"/>
    <property type="evidence" value="ECO:0007669"/>
    <property type="project" value="TreeGrafter"/>
</dbReference>
<dbReference type="GO" id="GO:0030246">
    <property type="term" value="F:carbohydrate binding"/>
    <property type="evidence" value="ECO:0007669"/>
    <property type="project" value="InterPro"/>
</dbReference>
<evidence type="ECO:0000256" key="4">
    <source>
        <dbReference type="ARBA" id="ARBA00023001"/>
    </source>
</evidence>
<dbReference type="PANTHER" id="PTHR31297">
    <property type="entry name" value="GLUCAN ENDO-1,6-BETA-GLUCOSIDASE B"/>
    <property type="match status" value="1"/>
</dbReference>
<dbReference type="InterPro" id="IPR008979">
    <property type="entry name" value="Galactose-bd-like_sf"/>
</dbReference>
<dbReference type="InterPro" id="IPR006584">
    <property type="entry name" value="Cellulose-bd_IV"/>
</dbReference>
<dbReference type="CDD" id="cd04080">
    <property type="entry name" value="CBM6_cellulase-like"/>
    <property type="match status" value="1"/>
</dbReference>
<dbReference type="PROSITE" id="PS51175">
    <property type="entry name" value="CBM6"/>
    <property type="match status" value="1"/>
</dbReference>
<dbReference type="GO" id="GO:0030245">
    <property type="term" value="P:cellulose catabolic process"/>
    <property type="evidence" value="ECO:0007669"/>
    <property type="project" value="UniProtKB-KW"/>
</dbReference>
<proteinExistence type="inferred from homology"/>
<keyword evidence="3 8" id="KW-0378">Hydrolase</keyword>
<keyword evidence="11" id="KW-1185">Reference proteome</keyword>
<protein>
    <submittedName>
        <fullName evidence="10">Carbohydrate binding module (Family 6)</fullName>
    </submittedName>
</protein>
<keyword evidence="4" id="KW-0136">Cellulose degradation</keyword>
<organism evidence="10 11">
    <name type="scientific">Pedobacter caeni</name>
    <dbReference type="NCBI Taxonomy" id="288992"/>
    <lineage>
        <taxon>Bacteria</taxon>
        <taxon>Pseudomonadati</taxon>
        <taxon>Bacteroidota</taxon>
        <taxon>Sphingobacteriia</taxon>
        <taxon>Sphingobacteriales</taxon>
        <taxon>Sphingobacteriaceae</taxon>
        <taxon>Pedobacter</taxon>
    </lineage>
</organism>
<reference evidence="11" key="1">
    <citation type="submission" date="2016-11" db="EMBL/GenBank/DDBJ databases">
        <authorList>
            <person name="Varghese N."/>
            <person name="Submissions S."/>
        </authorList>
    </citation>
    <scope>NUCLEOTIDE SEQUENCE [LARGE SCALE GENOMIC DNA]</scope>
    <source>
        <strain evidence="11">DSM 16990</strain>
    </source>
</reference>
<evidence type="ECO:0000256" key="1">
    <source>
        <dbReference type="ARBA" id="ARBA00005641"/>
    </source>
</evidence>
<feature type="domain" description="CBM6" evidence="9">
    <location>
        <begin position="477"/>
        <end position="599"/>
    </location>
</feature>
<sequence length="600" mass="67993">MSAITIDAAPGTLQKVQQLIFLAMMSVALFCLTVQRTLAQGYLKVQGKEIRNEKGENVLLRGMGFGGWMVQEGYMLGLNGGGQQFKIREKVKDLIGEDKTRLFYKAWLSNHTRKADIKAMKEWGFNSVRLPMHFNLYTLPVEQEPVPVQNTWIEQGFAMTDSLLAWCKEYKLYLILDLHAAPGGQGNDFNISDRNPALPSLWDSEANQQKTVALWRKLAERYVNEPWIGAYDIINEPNWGFEDRENDKNGIKEQKNIGLRKLMVEITKAIREVDQQHIIIIEGNGWGNNYNGIFPLWDKNMVLSFHKYWAFNDQASASGMLKASAERNVPVWLGETGENSNVWFTEAIRLFEKNNIGWAWWPLKKLGHNNPLQVKSNPEYDEVLKYWNGAGPRPSALVAEKGLMQLAEDLKIERNIFHSDVVDAMFRQPFSSETKPFKANVIKPGISLAAADYDLGINGKAYFDQDTADYHVSTQKTTIGNRGRTYRNDGVDIRQHTAPETGYFVSDTEAGEWLQYTINVQNAGIYNLTLNVAAKDNKGNISILIDGKTVAANKVISQTGGLSIFKPQFLKGIRLRKGIQKLKFYINTGGFNFSSIHFER</sequence>